<dbReference type="Proteomes" id="UP000284379">
    <property type="component" value="Unassembled WGS sequence"/>
</dbReference>
<name>A0A413VK33_9BACE</name>
<evidence type="ECO:0000313" key="2">
    <source>
        <dbReference type="Proteomes" id="UP000284379"/>
    </source>
</evidence>
<evidence type="ECO:0000313" key="1">
    <source>
        <dbReference type="EMBL" id="RHB33894.1"/>
    </source>
</evidence>
<dbReference type="SUPFAM" id="SSF48452">
    <property type="entry name" value="TPR-like"/>
    <property type="match status" value="1"/>
</dbReference>
<dbReference type="InterPro" id="IPR011990">
    <property type="entry name" value="TPR-like_helical_dom_sf"/>
</dbReference>
<comment type="caution">
    <text evidence="1">The sequence shown here is derived from an EMBL/GenBank/DDBJ whole genome shotgun (WGS) entry which is preliminary data.</text>
</comment>
<protein>
    <submittedName>
        <fullName evidence="1">RagB/SusD family nutrient uptake outer membrane protein</fullName>
    </submittedName>
</protein>
<dbReference type="Gene3D" id="1.25.40.390">
    <property type="match status" value="1"/>
</dbReference>
<proteinExistence type="predicted"/>
<dbReference type="EMBL" id="QSGO01000012">
    <property type="protein sequence ID" value="RHB33894.1"/>
    <property type="molecule type" value="Genomic_DNA"/>
</dbReference>
<dbReference type="RefSeq" id="WP_122201841.1">
    <property type="nucleotide sequence ID" value="NZ_CABJFV010000012.1"/>
</dbReference>
<dbReference type="GO" id="GO:0009279">
    <property type="term" value="C:cell outer membrane"/>
    <property type="evidence" value="ECO:0007669"/>
    <property type="project" value="UniProtKB-SubCell"/>
</dbReference>
<dbReference type="AlphaFoldDB" id="A0A413VK33"/>
<sequence>MKTKIKHKGALLTLITVLFFLGSCEDMLNTDSSRVAFEDDNQLKSPNDSIYSVIGILSQLQKVGEPYVLLGELRGDLMTVSDNASFSLKEINNFDITSENTYLNKRNYYTIINNCNYAIARMDTAITIRNEKVMLPEFAAIKAIRAWTYFQLAQIYGKVSYITEPILDYDTALKEYPVIGMDDLVSKLITDLLPYIDVRSLNYGSIDGLYSPLFFIPIPMLLGDLYLYQNQYNEAAGMYYKLMVDRNYSISSSYISYWNSQARDGATGEHINSYIDEVITEIAYSSVPKDYHTDLVNMSFNNVTSLLPTQNFIDEMSLKTHFFATRLDGTITAYFTGDLRGNIKLPSTNEELGDAFESVNIAGVGPKMLIKKFVNGAQEEFTIPVEDNNGLLENAYILRSIPLYRHPHLYLRFAEAVNRAGKPTFAFAVLKYGLTEETIANPERVNPAELAGGESYLDFSFTSYNVGTACRGRGMGISKDMSDFVIPDFSQNPPAVALQDSIDWVEQKILEEMAAETAYEGNRFFDLLRISHHRTDHPAFMAEKVAVKYGNPEAMKSKLMDINAWFLK</sequence>
<dbReference type="PROSITE" id="PS51257">
    <property type="entry name" value="PROKAR_LIPOPROTEIN"/>
    <property type="match status" value="1"/>
</dbReference>
<organism evidence="1 2">
    <name type="scientific">Bacteroides nordii</name>
    <dbReference type="NCBI Taxonomy" id="291645"/>
    <lineage>
        <taxon>Bacteria</taxon>
        <taxon>Pseudomonadati</taxon>
        <taxon>Bacteroidota</taxon>
        <taxon>Bacteroidia</taxon>
        <taxon>Bacteroidales</taxon>
        <taxon>Bacteroidaceae</taxon>
        <taxon>Bacteroides</taxon>
    </lineage>
</organism>
<reference evidence="1 2" key="1">
    <citation type="submission" date="2018-08" db="EMBL/GenBank/DDBJ databases">
        <title>A genome reference for cultivated species of the human gut microbiota.</title>
        <authorList>
            <person name="Zou Y."/>
            <person name="Xue W."/>
            <person name="Luo G."/>
        </authorList>
    </citation>
    <scope>NUCLEOTIDE SEQUENCE [LARGE SCALE GENOMIC DNA]</scope>
    <source>
        <strain evidence="1 2">AM40-30BH</strain>
    </source>
</reference>
<accession>A0A413VK33</accession>
<gene>
    <name evidence="1" type="ORF">DW888_14610</name>
</gene>